<protein>
    <submittedName>
        <fullName evidence="4">Cysteine hydrolase</fullName>
    </submittedName>
</protein>
<dbReference type="InterPro" id="IPR036380">
    <property type="entry name" value="Isochorismatase-like_sf"/>
</dbReference>
<reference evidence="4" key="1">
    <citation type="submission" date="2021-01" db="EMBL/GenBank/DDBJ databases">
        <title>Genome public.</title>
        <authorList>
            <person name="Liu C."/>
            <person name="Sun Q."/>
        </authorList>
    </citation>
    <scope>NUCLEOTIDE SEQUENCE</scope>
    <source>
        <strain evidence="4">YIM B02565</strain>
    </source>
</reference>
<dbReference type="InterPro" id="IPR000868">
    <property type="entry name" value="Isochorismatase-like_dom"/>
</dbReference>
<comment type="caution">
    <text evidence="4">The sequence shown here is derived from an EMBL/GenBank/DDBJ whole genome shotgun (WGS) entry which is preliminary data.</text>
</comment>
<dbReference type="GO" id="GO:0016787">
    <property type="term" value="F:hydrolase activity"/>
    <property type="evidence" value="ECO:0007669"/>
    <property type="project" value="UniProtKB-KW"/>
</dbReference>
<dbReference type="Proteomes" id="UP000623681">
    <property type="component" value="Unassembled WGS sequence"/>
</dbReference>
<name>A0A937FEH2_9CLOT</name>
<dbReference type="Pfam" id="PF00857">
    <property type="entry name" value="Isochorismatase"/>
    <property type="match status" value="1"/>
</dbReference>
<evidence type="ECO:0000256" key="2">
    <source>
        <dbReference type="ARBA" id="ARBA00022801"/>
    </source>
</evidence>
<feature type="domain" description="Isochorismatase-like" evidence="3">
    <location>
        <begin position="9"/>
        <end position="175"/>
    </location>
</feature>
<evidence type="ECO:0000256" key="1">
    <source>
        <dbReference type="ARBA" id="ARBA00006336"/>
    </source>
</evidence>
<dbReference type="EMBL" id="JAESWA010000022">
    <property type="protein sequence ID" value="MBL4931718.1"/>
    <property type="molecule type" value="Genomic_DNA"/>
</dbReference>
<evidence type="ECO:0000313" key="4">
    <source>
        <dbReference type="EMBL" id="MBL4931718.1"/>
    </source>
</evidence>
<gene>
    <name evidence="4" type="ORF">JK634_07875</name>
</gene>
<evidence type="ECO:0000259" key="3">
    <source>
        <dbReference type="Pfam" id="PF00857"/>
    </source>
</evidence>
<dbReference type="CDD" id="cd00431">
    <property type="entry name" value="cysteine_hydrolases"/>
    <property type="match status" value="1"/>
</dbReference>
<dbReference type="Gene3D" id="3.40.50.850">
    <property type="entry name" value="Isochorismatase-like"/>
    <property type="match status" value="1"/>
</dbReference>
<comment type="similarity">
    <text evidence="1">Belongs to the isochorismatase family.</text>
</comment>
<keyword evidence="5" id="KW-1185">Reference proteome</keyword>
<dbReference type="RefSeq" id="WP_202767105.1">
    <property type="nucleotide sequence ID" value="NZ_JAESWA010000022.1"/>
</dbReference>
<evidence type="ECO:0000313" key="5">
    <source>
        <dbReference type="Proteomes" id="UP000623681"/>
    </source>
</evidence>
<proteinExistence type="inferred from homology"/>
<accession>A0A937FEH2</accession>
<dbReference type="AlphaFoldDB" id="A0A937FEH2"/>
<dbReference type="PANTHER" id="PTHR43540">
    <property type="entry name" value="PEROXYUREIDOACRYLATE/UREIDOACRYLATE AMIDOHYDROLASE-RELATED"/>
    <property type="match status" value="1"/>
</dbReference>
<keyword evidence="2 4" id="KW-0378">Hydrolase</keyword>
<dbReference type="SUPFAM" id="SSF52499">
    <property type="entry name" value="Isochorismatase-like hydrolases"/>
    <property type="match status" value="1"/>
</dbReference>
<organism evidence="4 5">
    <name type="scientific">Clostridium paridis</name>
    <dbReference type="NCBI Taxonomy" id="2803863"/>
    <lineage>
        <taxon>Bacteria</taxon>
        <taxon>Bacillati</taxon>
        <taxon>Bacillota</taxon>
        <taxon>Clostridia</taxon>
        <taxon>Eubacteriales</taxon>
        <taxon>Clostridiaceae</taxon>
        <taxon>Clostridium</taxon>
    </lineage>
</organism>
<dbReference type="InterPro" id="IPR050272">
    <property type="entry name" value="Isochorismatase-like_hydrls"/>
</dbReference>
<sequence>MDNEKNKRALLVIDIQEDATGTKSKSPYKDTNKLINDANLIINESNKKGIAIIYIKHYFKNNFFYRLINRNRFIKGTPGSEIDSRINIIGNNIFTKEKGDAFTNSDLNDFIMEKGIKELFIIGLDAANCVYKTSKGAKYRGYKVFVIVDAIVTSNMGNMPKILEKFKQGGIGLISFEEFKKLTKRSNYLINV</sequence>